<dbReference type="AlphaFoldDB" id="A0A5B8J7D2"/>
<dbReference type="EMBL" id="CP042266">
    <property type="protein sequence ID" value="QDY77126.1"/>
    <property type="molecule type" value="Genomic_DNA"/>
</dbReference>
<sequence length="112" mass="11567">MLDTTPLFAALDQFADALRAAPQSRLARGAAAEGLGLARDLARRAQLLEEPARPPRTMPDAGLFAVADQLLVAGTDFSEALRTAPSAGTAAGAAELDEAVALIVAAKRRAFP</sequence>
<keyword evidence="2" id="KW-1185">Reference proteome</keyword>
<dbReference type="OrthoDB" id="3854560at2"/>
<evidence type="ECO:0000313" key="2">
    <source>
        <dbReference type="Proteomes" id="UP000320580"/>
    </source>
</evidence>
<dbReference type="KEGG" id="sqz:FQU76_12040"/>
<protein>
    <submittedName>
        <fullName evidence="1">Uncharacterized protein</fullName>
    </submittedName>
</protein>
<accession>A0A5B8J7D2</accession>
<evidence type="ECO:0000313" key="1">
    <source>
        <dbReference type="EMBL" id="QDY77126.1"/>
    </source>
</evidence>
<dbReference type="RefSeq" id="WP_146480412.1">
    <property type="nucleotide sequence ID" value="NZ_CP042266.1"/>
</dbReference>
<dbReference type="Proteomes" id="UP000320580">
    <property type="component" value="Chromosome"/>
</dbReference>
<gene>
    <name evidence="1" type="ORF">FQU76_12040</name>
</gene>
<name>A0A5B8J7D2_9ACTN</name>
<proteinExistence type="predicted"/>
<organism evidence="1 2">
    <name type="scientific">Streptomyces qinzhouensis</name>
    <dbReference type="NCBI Taxonomy" id="2599401"/>
    <lineage>
        <taxon>Bacteria</taxon>
        <taxon>Bacillati</taxon>
        <taxon>Actinomycetota</taxon>
        <taxon>Actinomycetes</taxon>
        <taxon>Kitasatosporales</taxon>
        <taxon>Streptomycetaceae</taxon>
        <taxon>Streptomyces</taxon>
    </lineage>
</organism>
<reference evidence="1 2" key="1">
    <citation type="submission" date="2019-07" db="EMBL/GenBank/DDBJ databases">
        <authorList>
            <person name="Zhu P."/>
        </authorList>
    </citation>
    <scope>NUCLEOTIDE SEQUENCE [LARGE SCALE GENOMIC DNA]</scope>
    <source>
        <strain evidence="1 2">SSL-25</strain>
    </source>
</reference>